<feature type="compositionally biased region" description="Polar residues" evidence="5">
    <location>
        <begin position="762"/>
        <end position="783"/>
    </location>
</feature>
<feature type="region of interest" description="Disordered" evidence="5">
    <location>
        <begin position="859"/>
        <end position="907"/>
    </location>
</feature>
<feature type="compositionally biased region" description="Polar residues" evidence="5">
    <location>
        <begin position="570"/>
        <end position="579"/>
    </location>
</feature>
<organism evidence="7 8">
    <name type="scientific">Aquarana catesbeiana</name>
    <name type="common">American bullfrog</name>
    <name type="synonym">Rana catesbeiana</name>
    <dbReference type="NCBI Taxonomy" id="8400"/>
    <lineage>
        <taxon>Eukaryota</taxon>
        <taxon>Metazoa</taxon>
        <taxon>Chordata</taxon>
        <taxon>Craniata</taxon>
        <taxon>Vertebrata</taxon>
        <taxon>Euteleostomi</taxon>
        <taxon>Amphibia</taxon>
        <taxon>Batrachia</taxon>
        <taxon>Anura</taxon>
        <taxon>Neobatrachia</taxon>
        <taxon>Ranoidea</taxon>
        <taxon>Ranidae</taxon>
        <taxon>Aquarana</taxon>
    </lineage>
</organism>
<dbReference type="GO" id="GO:0003677">
    <property type="term" value="F:DNA binding"/>
    <property type="evidence" value="ECO:0007669"/>
    <property type="project" value="InterPro"/>
</dbReference>
<dbReference type="Gene3D" id="1.10.10.10">
    <property type="entry name" value="Winged helix-like DNA-binding domain superfamily/Winged helix DNA-binding domain"/>
    <property type="match status" value="1"/>
</dbReference>
<keyword evidence="1" id="KW-0156">Chromatin regulator</keyword>
<dbReference type="InterPro" id="IPR052406">
    <property type="entry name" value="Chromatin_Remodeling_Comp"/>
</dbReference>
<keyword evidence="4" id="KW-0539">Nucleus</keyword>
<evidence type="ECO:0000256" key="3">
    <source>
        <dbReference type="ARBA" id="ARBA00023163"/>
    </source>
</evidence>
<keyword evidence="2" id="KW-0805">Transcription regulation</keyword>
<gene>
    <name evidence="7" type="ORF">AB205_0116440</name>
</gene>
<dbReference type="InterPro" id="IPR036390">
    <property type="entry name" value="WH_DNA-bd_sf"/>
</dbReference>
<dbReference type="GO" id="GO:0006325">
    <property type="term" value="P:chromatin organization"/>
    <property type="evidence" value="ECO:0007669"/>
    <property type="project" value="UniProtKB-KW"/>
</dbReference>
<reference evidence="8" key="1">
    <citation type="journal article" date="2017" name="Nat. Commun.">
        <title>The North American bullfrog draft genome provides insight into hormonal regulation of long noncoding RNA.</title>
        <authorList>
            <person name="Hammond S.A."/>
            <person name="Warren R.L."/>
            <person name="Vandervalk B.P."/>
            <person name="Kucuk E."/>
            <person name="Khan H."/>
            <person name="Gibb E.A."/>
            <person name="Pandoh P."/>
            <person name="Kirk H."/>
            <person name="Zhao Y."/>
            <person name="Jones M."/>
            <person name="Mungall A.J."/>
            <person name="Coope R."/>
            <person name="Pleasance S."/>
            <person name="Moore R.A."/>
            <person name="Holt R.A."/>
            <person name="Round J.M."/>
            <person name="Ohora S."/>
            <person name="Walle B.V."/>
            <person name="Veldhoen N."/>
            <person name="Helbing C.C."/>
            <person name="Birol I."/>
        </authorList>
    </citation>
    <scope>NUCLEOTIDE SEQUENCE [LARGE SCALE GENOMIC DNA]</scope>
</reference>
<dbReference type="PANTHER" id="PTHR22970">
    <property type="entry name" value="AT-RICH INTERACTIVE DOMAIN-CONTAINING PROTEIN 2"/>
    <property type="match status" value="1"/>
</dbReference>
<dbReference type="SUPFAM" id="SSF46785">
    <property type="entry name" value="Winged helix' DNA-binding domain"/>
    <property type="match status" value="1"/>
</dbReference>
<dbReference type="Proteomes" id="UP000228934">
    <property type="component" value="Unassembled WGS sequence"/>
</dbReference>
<dbReference type="EMBL" id="KV925878">
    <property type="protein sequence ID" value="PIO35086.1"/>
    <property type="molecule type" value="Genomic_DNA"/>
</dbReference>
<feature type="compositionally biased region" description="Polar residues" evidence="5">
    <location>
        <begin position="879"/>
        <end position="899"/>
    </location>
</feature>
<dbReference type="GO" id="GO:0006355">
    <property type="term" value="P:regulation of DNA-templated transcription"/>
    <property type="evidence" value="ECO:0007669"/>
    <property type="project" value="InterPro"/>
</dbReference>
<keyword evidence="8" id="KW-1185">Reference proteome</keyword>
<feature type="region of interest" description="Disordered" evidence="5">
    <location>
        <begin position="721"/>
        <end position="808"/>
    </location>
</feature>
<evidence type="ECO:0000259" key="6">
    <source>
        <dbReference type="PROSITE" id="PS51526"/>
    </source>
</evidence>
<feature type="compositionally biased region" description="Low complexity" evidence="5">
    <location>
        <begin position="580"/>
        <end position="598"/>
    </location>
</feature>
<dbReference type="Pfam" id="PF02257">
    <property type="entry name" value="RFX_DNA_binding"/>
    <property type="match status" value="1"/>
</dbReference>
<sequence length="1054" mass="111250">MDTSDLHMLIPIFNSPYVLIVADTLVCLISMDIQMFGPDALTAVKLIEHQSSNHQVVSEIRPQTVEHVPPAANPTPAPASRAASAHGVPPGIVEIDSEKFGCQWLNAHFEVSPDSSVSRSEMYSEYLSTCSKLARGGILTSSGFYKCLRSVLPNHNIKRVEDPNNNGQAHIHVSGVKRRALPLPIQMYYQQQQSPAVRADVVPDANTAGMPQGAANPFQRGPAANQAPNLAATQMSFPIQGIHSVAQTVCRIPQNPLSQAQHQQNTTVTVIQNKTPISCEVVKAAVIQGSVQHSAVPVTISLGGSTQASIVQNHAGQQSSVAVVGSQALFHHSSVIQQQPPLHTMVPGQIASGTPVAVIQQAVPQGHIFGRVQNMPAGTAGIQQGQQLITTSSQTLQVPSQQSPASSQPKDTVILTPQQYVTTSSSNIASVTTVQSFHVATGQVVTIAGVQNPQASRIGFQSIAPKPLSSHQVSSAGVVQQPQQQQPQQSVVIVSQPAQHGQAYAPAIHQIVLTNPAAIQAGQTVQLTGQPGIAPSSSPLPSPNNQLPPIMTSPPTTPVSQGPPPTVSQMLSVKRQQLSPAPHQQPQTQQAQVQTQQTQPSQPVQVQIQQQQAQNANVGLSTPGESSLIKQLLLPKRGPSTPGGKLILPAPQIPPPNNARAPSPQVVYQVANNQTPSFGVQGQPATQQILVGQQNVQGDKIICQKEEEAKEATGLHVHERKIEVMENPSCPKGSVNTSNGETNENNVQVGSLLNGKKCDSTLPPSNSGKAQNEASQLVPNGSSVELGENGASAKLSSEQADTQESKIDFKRPQVNGICDFEKEDCSHLSKNIPNHKTSNHVGNGEISPVEQQELLDSNQQVTAKGEQVERLSNGPVAPNSLSHTASSSRDTSNLSNQMHCGNPTDLPNGPVVSTLNSDVPQQRPSVVIPAQSTAPIIPGHQLITLPHTGARIIQPTLPADVRSTNGTAECKSVKRPAEDSERESAPVIPSKVGVRIVTISDPNNAGCSATMVAVPAGVDPSTVAKVAIESAVHQKQQHPLTFVQTVVAQPLTSS</sequence>
<dbReference type="InterPro" id="IPR003150">
    <property type="entry name" value="DNA-bd_RFX"/>
</dbReference>
<feature type="compositionally biased region" description="Polar residues" evidence="5">
    <location>
        <begin position="734"/>
        <end position="751"/>
    </location>
</feature>
<proteinExistence type="predicted"/>
<dbReference type="AlphaFoldDB" id="A0A2G9S4N5"/>
<evidence type="ECO:0000256" key="1">
    <source>
        <dbReference type="ARBA" id="ARBA00022853"/>
    </source>
</evidence>
<evidence type="ECO:0000256" key="5">
    <source>
        <dbReference type="SAM" id="MobiDB-lite"/>
    </source>
</evidence>
<evidence type="ECO:0000313" key="7">
    <source>
        <dbReference type="EMBL" id="PIO35086.1"/>
    </source>
</evidence>
<keyword evidence="3" id="KW-0804">Transcription</keyword>
<dbReference type="PROSITE" id="PS51526">
    <property type="entry name" value="RFX_DBD"/>
    <property type="match status" value="1"/>
</dbReference>
<name>A0A2G9S4N5_AQUCT</name>
<evidence type="ECO:0000256" key="2">
    <source>
        <dbReference type="ARBA" id="ARBA00023015"/>
    </source>
</evidence>
<evidence type="ECO:0000256" key="4">
    <source>
        <dbReference type="ARBA" id="ARBA00023242"/>
    </source>
</evidence>
<dbReference type="OrthoDB" id="338531at2759"/>
<feature type="compositionally biased region" description="Low complexity" evidence="5">
    <location>
        <begin position="535"/>
        <end position="549"/>
    </location>
</feature>
<feature type="region of interest" description="Disordered" evidence="5">
    <location>
        <begin position="528"/>
        <end position="598"/>
    </location>
</feature>
<feature type="compositionally biased region" description="Pro residues" evidence="5">
    <location>
        <begin position="551"/>
        <end position="566"/>
    </location>
</feature>
<dbReference type="PANTHER" id="PTHR22970:SF14">
    <property type="entry name" value="AT-RICH INTERACTIVE DOMAIN-CONTAINING PROTEIN 2"/>
    <property type="match status" value="1"/>
</dbReference>
<feature type="domain" description="RFX-type winged-helix" evidence="6">
    <location>
        <begin position="101"/>
        <end position="180"/>
    </location>
</feature>
<protein>
    <recommendedName>
        <fullName evidence="6">RFX-type winged-helix domain-containing protein</fullName>
    </recommendedName>
</protein>
<accession>A0A2G9S4N5</accession>
<evidence type="ECO:0000313" key="8">
    <source>
        <dbReference type="Proteomes" id="UP000228934"/>
    </source>
</evidence>
<dbReference type="InterPro" id="IPR036388">
    <property type="entry name" value="WH-like_DNA-bd_sf"/>
</dbReference>